<evidence type="ECO:0000256" key="1">
    <source>
        <dbReference type="SAM" id="SignalP"/>
    </source>
</evidence>
<dbReference type="EMBL" id="CAJJDN010000025">
    <property type="protein sequence ID" value="CAD8069447.1"/>
    <property type="molecule type" value="Genomic_DNA"/>
</dbReference>
<accession>A0A8S1LNZ5</accession>
<proteinExistence type="predicted"/>
<feature type="signal peptide" evidence="1">
    <location>
        <begin position="1"/>
        <end position="22"/>
    </location>
</feature>
<dbReference type="Proteomes" id="UP000692954">
    <property type="component" value="Unassembled WGS sequence"/>
</dbReference>
<keyword evidence="1" id="KW-0732">Signal</keyword>
<name>A0A8S1LNZ5_9CILI</name>
<organism evidence="2 3">
    <name type="scientific">Paramecium sonneborni</name>
    <dbReference type="NCBI Taxonomy" id="65129"/>
    <lineage>
        <taxon>Eukaryota</taxon>
        <taxon>Sar</taxon>
        <taxon>Alveolata</taxon>
        <taxon>Ciliophora</taxon>
        <taxon>Intramacronucleata</taxon>
        <taxon>Oligohymenophorea</taxon>
        <taxon>Peniculida</taxon>
        <taxon>Parameciidae</taxon>
        <taxon>Paramecium</taxon>
    </lineage>
</organism>
<feature type="chain" id="PRO_5035767657" description="Transposase InsH N-terminal domain-containing protein" evidence="1">
    <location>
        <begin position="23"/>
        <end position="63"/>
    </location>
</feature>
<evidence type="ECO:0000313" key="3">
    <source>
        <dbReference type="Proteomes" id="UP000692954"/>
    </source>
</evidence>
<keyword evidence="3" id="KW-1185">Reference proteome</keyword>
<evidence type="ECO:0008006" key="4">
    <source>
        <dbReference type="Google" id="ProtNLM"/>
    </source>
</evidence>
<protein>
    <recommendedName>
        <fullName evidence="4">Transposase InsH N-terminal domain-containing protein</fullName>
    </recommendedName>
</protein>
<evidence type="ECO:0000313" key="2">
    <source>
        <dbReference type="EMBL" id="CAD8069447.1"/>
    </source>
</evidence>
<dbReference type="AlphaFoldDB" id="A0A8S1LNZ5"/>
<comment type="caution">
    <text evidence="2">The sequence shown here is derived from an EMBL/GenBank/DDBJ whole genome shotgun (WGS) entry which is preliminary data.</text>
</comment>
<reference evidence="2" key="1">
    <citation type="submission" date="2021-01" db="EMBL/GenBank/DDBJ databases">
        <authorList>
            <consortium name="Genoscope - CEA"/>
            <person name="William W."/>
        </authorList>
    </citation>
    <scope>NUCLEOTIDE SEQUENCE</scope>
</reference>
<sequence>MNQVKLILLNLLFYHLFEKDYSELIQDQAFRYLIQIETAPFSDKKYREQLEEFKFIMMNGKKF</sequence>
<gene>
    <name evidence="2" type="ORF">PSON_ATCC_30995.1.T0250286</name>
</gene>